<dbReference type="GO" id="GO:0004252">
    <property type="term" value="F:serine-type endopeptidase activity"/>
    <property type="evidence" value="ECO:0007669"/>
    <property type="project" value="InterPro"/>
</dbReference>
<dbReference type="AlphaFoldDB" id="A0A5E4PM23"/>
<evidence type="ECO:0000256" key="2">
    <source>
        <dbReference type="ARBA" id="ARBA00024195"/>
    </source>
</evidence>
<keyword evidence="5" id="KW-1185">Reference proteome</keyword>
<organism evidence="4 5">
    <name type="scientific">Leptidea sinapis</name>
    <dbReference type="NCBI Taxonomy" id="189913"/>
    <lineage>
        <taxon>Eukaryota</taxon>
        <taxon>Metazoa</taxon>
        <taxon>Ecdysozoa</taxon>
        <taxon>Arthropoda</taxon>
        <taxon>Hexapoda</taxon>
        <taxon>Insecta</taxon>
        <taxon>Pterygota</taxon>
        <taxon>Neoptera</taxon>
        <taxon>Endopterygota</taxon>
        <taxon>Lepidoptera</taxon>
        <taxon>Glossata</taxon>
        <taxon>Ditrysia</taxon>
        <taxon>Papilionoidea</taxon>
        <taxon>Pieridae</taxon>
        <taxon>Dismorphiinae</taxon>
        <taxon>Leptidea</taxon>
    </lineage>
</organism>
<sequence>MLLIVASLLYLVGAYPQNQVTVNPNILVEIFGTPSTTKSDQMRLEDITVKPTEATSTFTDKDGNPCQYGEDDNCQETVELCCKNPITIEEVKPPKPDPKRPKGCGYSNPKGLDFQLTGGNGNEAQFGEFPWVVALLDALNESYVGVGVLLHPQIVMTAAHKAASFGAGTLKVRAGEWDTQTNKERLQAQERVVVQIEIRNEQPLELAEHINVICLPSAGEDFSRSKNCVANGWGKDLF</sequence>
<comment type="similarity">
    <text evidence="2">Belongs to the peptidase S1 family. CLIP subfamily.</text>
</comment>
<dbReference type="GO" id="GO:0006508">
    <property type="term" value="P:proteolysis"/>
    <property type="evidence" value="ECO:0007669"/>
    <property type="project" value="InterPro"/>
</dbReference>
<dbReference type="Proteomes" id="UP000324832">
    <property type="component" value="Unassembled WGS sequence"/>
</dbReference>
<dbReference type="SUPFAM" id="SSF50494">
    <property type="entry name" value="Trypsin-like serine proteases"/>
    <property type="match status" value="1"/>
</dbReference>
<reference evidence="4 5" key="1">
    <citation type="submission" date="2017-07" db="EMBL/GenBank/DDBJ databases">
        <authorList>
            <person name="Talla V."/>
            <person name="Backstrom N."/>
        </authorList>
    </citation>
    <scope>NUCLEOTIDE SEQUENCE [LARGE SCALE GENOMIC DNA]</scope>
</reference>
<dbReference type="EMBL" id="FZQP02000027">
    <property type="protein sequence ID" value="VVC86808.1"/>
    <property type="molecule type" value="Genomic_DNA"/>
</dbReference>
<evidence type="ECO:0000313" key="4">
    <source>
        <dbReference type="EMBL" id="VVC86808.1"/>
    </source>
</evidence>
<evidence type="ECO:0000256" key="1">
    <source>
        <dbReference type="ARBA" id="ARBA00023157"/>
    </source>
</evidence>
<feature type="non-terminal residue" evidence="4">
    <location>
        <position position="238"/>
    </location>
</feature>
<name>A0A5E4PM23_9NEOP</name>
<gene>
    <name evidence="4" type="ORF">LSINAPIS_LOCUS559</name>
</gene>
<dbReference type="Gene3D" id="2.40.10.10">
    <property type="entry name" value="Trypsin-like serine proteases"/>
    <property type="match status" value="2"/>
</dbReference>
<protein>
    <recommendedName>
        <fullName evidence="3">Peptidase S1 domain-containing protein</fullName>
    </recommendedName>
</protein>
<evidence type="ECO:0000259" key="3">
    <source>
        <dbReference type="Pfam" id="PF00089"/>
    </source>
</evidence>
<dbReference type="Pfam" id="PF00089">
    <property type="entry name" value="Trypsin"/>
    <property type="match status" value="1"/>
</dbReference>
<dbReference type="InterPro" id="IPR001254">
    <property type="entry name" value="Trypsin_dom"/>
</dbReference>
<dbReference type="InterPro" id="IPR043504">
    <property type="entry name" value="Peptidase_S1_PA_chymotrypsin"/>
</dbReference>
<evidence type="ECO:0000313" key="5">
    <source>
        <dbReference type="Proteomes" id="UP000324832"/>
    </source>
</evidence>
<dbReference type="PANTHER" id="PTHR24256">
    <property type="entry name" value="TRYPTASE-RELATED"/>
    <property type="match status" value="1"/>
</dbReference>
<proteinExistence type="inferred from homology"/>
<dbReference type="InterPro" id="IPR051487">
    <property type="entry name" value="Ser/Thr_Proteases_Immune/Dev"/>
</dbReference>
<feature type="domain" description="Peptidase S1" evidence="3">
    <location>
        <begin position="120"/>
        <end position="235"/>
    </location>
</feature>
<dbReference type="InterPro" id="IPR009003">
    <property type="entry name" value="Peptidase_S1_PA"/>
</dbReference>
<accession>A0A5E4PM23</accession>
<keyword evidence="1" id="KW-1015">Disulfide bond</keyword>